<keyword evidence="1" id="KW-1133">Transmembrane helix</keyword>
<evidence type="ECO:0000313" key="4">
    <source>
        <dbReference type="Proteomes" id="UP000030341"/>
    </source>
</evidence>
<dbReference type="SUPFAM" id="SSF110997">
    <property type="entry name" value="Sporulation related repeat"/>
    <property type="match status" value="1"/>
</dbReference>
<feature type="transmembrane region" description="Helical" evidence="1">
    <location>
        <begin position="21"/>
        <end position="43"/>
    </location>
</feature>
<evidence type="ECO:0000313" key="3">
    <source>
        <dbReference type="EMBL" id="AIY66712.1"/>
    </source>
</evidence>
<evidence type="ECO:0000259" key="2">
    <source>
        <dbReference type="PROSITE" id="PS51724"/>
    </source>
</evidence>
<feature type="domain" description="SPOR" evidence="2">
    <location>
        <begin position="93"/>
        <end position="181"/>
    </location>
</feature>
<dbReference type="InterPro" id="IPR036680">
    <property type="entry name" value="SPOR-like_sf"/>
</dbReference>
<dbReference type="Gene3D" id="3.30.70.1070">
    <property type="entry name" value="Sporulation related repeat"/>
    <property type="match status" value="1"/>
</dbReference>
<name>A0A0A7EL90_9GAMM</name>
<reference evidence="3 4" key="1">
    <citation type="submission" date="2014-11" db="EMBL/GenBank/DDBJ databases">
        <title>Complete Genome Sequence of Pseudoalteromonas sp. Strain OCN003 Isolated from Kaneohe Bay, Oahu, Hawaii.</title>
        <authorList>
            <person name="Beurmann S."/>
            <person name="Videau P."/>
            <person name="Ushijima B."/>
            <person name="Smith A.M."/>
            <person name="Aeby G.S."/>
            <person name="Callahan S.M."/>
            <person name="Belcaid M."/>
        </authorList>
    </citation>
    <scope>NUCLEOTIDE SEQUENCE [LARGE SCALE GENOMIC DNA]</scope>
    <source>
        <strain evidence="3 4">OCN003</strain>
    </source>
</reference>
<protein>
    <recommendedName>
        <fullName evidence="2">SPOR domain-containing protein</fullName>
    </recommendedName>
</protein>
<dbReference type="Proteomes" id="UP000030341">
    <property type="component" value="Chromosome 2"/>
</dbReference>
<keyword evidence="1" id="KW-0812">Transmembrane</keyword>
<accession>A0A0A7EL90</accession>
<keyword evidence="1" id="KW-0472">Membrane</keyword>
<dbReference type="STRING" id="1348114.OM33_16425"/>
<dbReference type="RefSeq" id="WP_040135162.1">
    <property type="nucleotide sequence ID" value="NZ_CP009889.1"/>
</dbReference>
<proteinExistence type="predicted"/>
<dbReference type="EMBL" id="CP009889">
    <property type="protein sequence ID" value="AIY66712.1"/>
    <property type="molecule type" value="Genomic_DNA"/>
</dbReference>
<dbReference type="InterPro" id="IPR007730">
    <property type="entry name" value="SPOR-like_dom"/>
</dbReference>
<sequence length="183" mass="20842">MTRDFVKIQPAAKQIETRKTNIKIIESAIVVASIIILVFLYSFSGQLKPAEQPKKSKAKPSVSSELAKEHAINSMNISEQLEQYSIEVAVQEPKKAGIFTMRCASFRSLKAAENLRTKINRIELTKYKSKYIDLKTIKSKIRISNDWYQVVLPVISTKRTAEALNNILKTENIRKCNIVKSKR</sequence>
<keyword evidence="4" id="KW-1185">Reference proteome</keyword>
<dbReference type="PROSITE" id="PS51724">
    <property type="entry name" value="SPOR"/>
    <property type="match status" value="1"/>
</dbReference>
<organism evidence="3 4">
    <name type="scientific">Pseudoalteromonas piratica</name>
    <dbReference type="NCBI Taxonomy" id="1348114"/>
    <lineage>
        <taxon>Bacteria</taxon>
        <taxon>Pseudomonadati</taxon>
        <taxon>Pseudomonadota</taxon>
        <taxon>Gammaproteobacteria</taxon>
        <taxon>Alteromonadales</taxon>
        <taxon>Pseudoalteromonadaceae</taxon>
        <taxon>Pseudoalteromonas</taxon>
    </lineage>
</organism>
<dbReference type="KEGG" id="pseo:OM33_16425"/>
<dbReference type="AlphaFoldDB" id="A0A0A7EL90"/>
<dbReference type="HOGENOM" id="CLU_1474015_0_0_6"/>
<gene>
    <name evidence="3" type="ORF">OM33_16425</name>
</gene>
<dbReference type="GO" id="GO:0042834">
    <property type="term" value="F:peptidoglycan binding"/>
    <property type="evidence" value="ECO:0007669"/>
    <property type="project" value="InterPro"/>
</dbReference>
<evidence type="ECO:0000256" key="1">
    <source>
        <dbReference type="SAM" id="Phobius"/>
    </source>
</evidence>